<organism evidence="3 4">
    <name type="scientific">Wenzhouxiangella limi</name>
    <dbReference type="NCBI Taxonomy" id="2707351"/>
    <lineage>
        <taxon>Bacteria</taxon>
        <taxon>Pseudomonadati</taxon>
        <taxon>Pseudomonadota</taxon>
        <taxon>Gammaproteobacteria</taxon>
        <taxon>Chromatiales</taxon>
        <taxon>Wenzhouxiangellaceae</taxon>
        <taxon>Wenzhouxiangella</taxon>
    </lineage>
</organism>
<dbReference type="InterPro" id="IPR029052">
    <property type="entry name" value="Metallo-depent_PP-like"/>
</dbReference>
<sequence>MNRRDLFRLAGLTSAYLALPGAARSASETAGRNGVFAHGVASGDPLHDRVVIWTRVSVPKGVDQVETQWVMAVDPQCEQVVQRGQALASSERDFCVKVDVDGLDPGQIYFYRFQALGHQSTTGRTRTLPDGALDSFTLAAVSCSNYPAGYFTAYRDIARHPEVDLLLHLGDYIYEYGVAGYASQQAEALGRVSVPATDLTSLEDYRLRHAQYKSDPDLQAVHAVMPMIAVWDDHEVANDAWHGGAENHDAEQQGPWERRRRDGFRAYEEWMPVRAPELEKNGRLFRMFEIGDLISLHMLDTRFHARSEQINPLAHLEDPEALERMRRDPARQLLGPDQMAWLGDGLRKSTARWQVIGQQVLVSELLLPDLSSILDVDETRKRLGPELVDALLAIGGQQMPLMWDSWDGYAAARERLLDLLDSEASSPLILTGDTHTGMAGNVRRSPDDPVVALEMVTPSISSPGFDQYFPTREPGRLAPAFTGYNPDLKYMETARRGWLRVQITPSACRGYWHLVDRVDLRDQTLQIDASWSSRPRSQPGFGLTSTSG</sequence>
<protein>
    <submittedName>
        <fullName evidence="3">Alkaline phosphatase D family protein</fullName>
    </submittedName>
</protein>
<dbReference type="Pfam" id="PF16655">
    <property type="entry name" value="PhoD_N"/>
    <property type="match status" value="1"/>
</dbReference>
<proteinExistence type="predicted"/>
<dbReference type="EMBL" id="JAAGSC010000040">
    <property type="protein sequence ID" value="NDY95806.1"/>
    <property type="molecule type" value="Genomic_DNA"/>
</dbReference>
<name>A0A845V3L5_9GAMM</name>
<dbReference type="Gene3D" id="3.60.21.70">
    <property type="entry name" value="PhoD-like phosphatase"/>
    <property type="match status" value="1"/>
</dbReference>
<gene>
    <name evidence="3" type="ORF">G3I74_08710</name>
</gene>
<accession>A0A845V3L5</accession>
<dbReference type="PANTHER" id="PTHR43606">
    <property type="entry name" value="PHOSPHATASE, PUTATIVE (AFU_ORTHOLOGUE AFUA_6G08710)-RELATED"/>
    <property type="match status" value="1"/>
</dbReference>
<dbReference type="InterPro" id="IPR052900">
    <property type="entry name" value="Phospholipid_Metab_Enz"/>
</dbReference>
<evidence type="ECO:0000259" key="1">
    <source>
        <dbReference type="Pfam" id="PF09423"/>
    </source>
</evidence>
<evidence type="ECO:0000313" key="3">
    <source>
        <dbReference type="EMBL" id="NDY95806.1"/>
    </source>
</evidence>
<dbReference type="Proteomes" id="UP000484885">
    <property type="component" value="Unassembled WGS sequence"/>
</dbReference>
<dbReference type="RefSeq" id="WP_164211187.1">
    <property type="nucleotide sequence ID" value="NZ_JAAGSC010000040.1"/>
</dbReference>
<reference evidence="3 4" key="1">
    <citation type="submission" date="2020-02" db="EMBL/GenBank/DDBJ databases">
        <authorList>
            <person name="Zhang X.-Y."/>
        </authorList>
    </citation>
    <scope>NUCLEOTIDE SEQUENCE [LARGE SCALE GENOMIC DNA]</scope>
    <source>
        <strain evidence="3 4">C33</strain>
    </source>
</reference>
<dbReference type="PANTHER" id="PTHR43606:SF2">
    <property type="entry name" value="ALKALINE PHOSPHATASE FAMILY PROTEIN (AFU_ORTHOLOGUE AFUA_5G03860)"/>
    <property type="match status" value="1"/>
</dbReference>
<evidence type="ECO:0000313" key="4">
    <source>
        <dbReference type="Proteomes" id="UP000484885"/>
    </source>
</evidence>
<dbReference type="SUPFAM" id="SSF56300">
    <property type="entry name" value="Metallo-dependent phosphatases"/>
    <property type="match status" value="1"/>
</dbReference>
<dbReference type="CDD" id="cd07389">
    <property type="entry name" value="MPP_PhoD"/>
    <property type="match status" value="1"/>
</dbReference>
<feature type="domain" description="PhoD-like phosphatase metallophosphatase" evidence="1">
    <location>
        <begin position="138"/>
        <end position="509"/>
    </location>
</feature>
<evidence type="ECO:0000259" key="2">
    <source>
        <dbReference type="Pfam" id="PF16655"/>
    </source>
</evidence>
<dbReference type="InterPro" id="IPR032093">
    <property type="entry name" value="PhoD_N"/>
</dbReference>
<dbReference type="Pfam" id="PF09423">
    <property type="entry name" value="PhoD"/>
    <property type="match status" value="1"/>
</dbReference>
<dbReference type="Gene3D" id="2.60.40.380">
    <property type="entry name" value="Purple acid phosphatase-like, N-terminal"/>
    <property type="match status" value="1"/>
</dbReference>
<keyword evidence="4" id="KW-1185">Reference proteome</keyword>
<dbReference type="AlphaFoldDB" id="A0A845V3L5"/>
<dbReference type="InterPro" id="IPR038607">
    <property type="entry name" value="PhoD-like_sf"/>
</dbReference>
<comment type="caution">
    <text evidence="3">The sequence shown here is derived from an EMBL/GenBank/DDBJ whole genome shotgun (WGS) entry which is preliminary data.</text>
</comment>
<dbReference type="InterPro" id="IPR018946">
    <property type="entry name" value="PhoD-like_MPP"/>
</dbReference>
<feature type="domain" description="Phospholipase D N-terminal" evidence="2">
    <location>
        <begin position="38"/>
        <end position="127"/>
    </location>
</feature>